<evidence type="ECO:0000256" key="7">
    <source>
        <dbReference type="SAM" id="Phobius"/>
    </source>
</evidence>
<feature type="chain" id="PRO_5021418217" evidence="8">
    <location>
        <begin position="19"/>
        <end position="595"/>
    </location>
</feature>
<dbReference type="PANTHER" id="PTHR46426">
    <property type="entry name" value="PROTEIN DISULFIDE-ISOMERASE TMX3"/>
    <property type="match status" value="1"/>
</dbReference>
<proteinExistence type="predicted"/>
<sequence>MICLPYHLLVATLAFAAAAVPVNSVELLVLTPENFKSTIAEGVWFIEHFSPYCHHCKEFAPTWEKLVEENTASPDPGIRLAQVNCAVHGDLCNENKIDGYPQMNLYKNGEFVERYKRARDHDLLASYIAQHAEPDSPITKPVLDNDKHRDEPPAESRPKPNPTGSVLDLSLTNFHSTLAAGPVFIKFYAPWCGHCKKLAPIWTQLASHMRHKLAIAEVNCDAQPALCKSQDVQGYPMLKFYDAAGGVTEYTGGRKFEQLRKFADGTVKPSVAEVSDQEYEESVKGNSVVYLFLHSPSDTASLNDLKIASQILLGTPPVLTSTSSSLRSRFSLPTSLPPNAPILLAIKDSSPHEYTAYRSFTSSPSAQDKNTRLDGLKDWLSRNRLPTSVELTQENFQQVMNAPHAPLVVLSAVDPSSTHSISSSVTSVGRSWRARRPVRESGPVEKDVIFVWMDADKWGKWLKSMYGIKKNRLPGVVIVEHKRLVYYDRGVNGQELAVDGESLFPALDAALAKTLPYKHSENIFERMARHLNETLISVEKYVIAHPWRTVLMAIGLLGAFAYAIHRFILSEDVNAGGYAHYNSHEKRSRRDRRRD</sequence>
<reference evidence="10 11" key="1">
    <citation type="submission" date="2018-06" db="EMBL/GenBank/DDBJ databases">
        <title>A transcriptomic atlas of mushroom development highlights an independent origin of complex multicellularity.</title>
        <authorList>
            <consortium name="DOE Joint Genome Institute"/>
            <person name="Krizsan K."/>
            <person name="Almasi E."/>
            <person name="Merenyi Z."/>
            <person name="Sahu N."/>
            <person name="Viragh M."/>
            <person name="Koszo T."/>
            <person name="Mondo S."/>
            <person name="Kiss B."/>
            <person name="Balint B."/>
            <person name="Kues U."/>
            <person name="Barry K."/>
            <person name="Hegedus J.C."/>
            <person name="Henrissat B."/>
            <person name="Johnson J."/>
            <person name="Lipzen A."/>
            <person name="Ohm R."/>
            <person name="Nagy I."/>
            <person name="Pangilinan J."/>
            <person name="Yan J."/>
            <person name="Xiong Y."/>
            <person name="Grigoriev I.V."/>
            <person name="Hibbett D.S."/>
            <person name="Nagy L.G."/>
        </authorList>
    </citation>
    <scope>NUCLEOTIDE SEQUENCE [LARGE SCALE GENOMIC DNA]</scope>
    <source>
        <strain evidence="10 11">SZMC22713</strain>
    </source>
</reference>
<feature type="compositionally biased region" description="Basic and acidic residues" evidence="6">
    <location>
        <begin position="143"/>
        <end position="158"/>
    </location>
</feature>
<dbReference type="STRING" id="50990.A0A4Y7PHZ7"/>
<comment type="function">
    <text evidence="5">Probable disulfide isomerase, which participates in the folding of proteins containing disulfide bonds. May act as a dithiol oxidase. Acts as a regulator of endoplasmic reticulum-mitochondria contact sites via its ability to regulate redox signals.</text>
</comment>
<feature type="domain" description="Thioredoxin" evidence="9">
    <location>
        <begin position="8"/>
        <end position="133"/>
    </location>
</feature>
<keyword evidence="4 7" id="KW-0472">Membrane</keyword>
<comment type="subcellular location">
    <subcellularLocation>
        <location evidence="1">Endoplasmic reticulum membrane</location>
        <topology evidence="1">Single-pass membrane protein</topology>
    </subcellularLocation>
</comment>
<keyword evidence="11" id="KW-1185">Reference proteome</keyword>
<dbReference type="SUPFAM" id="SSF52833">
    <property type="entry name" value="Thioredoxin-like"/>
    <property type="match status" value="2"/>
</dbReference>
<feature type="domain" description="Thioredoxin" evidence="9">
    <location>
        <begin position="148"/>
        <end position="268"/>
    </location>
</feature>
<evidence type="ECO:0000256" key="3">
    <source>
        <dbReference type="ARBA" id="ARBA00022989"/>
    </source>
</evidence>
<feature type="region of interest" description="Disordered" evidence="6">
    <location>
        <begin position="135"/>
        <end position="164"/>
    </location>
</feature>
<evidence type="ECO:0000259" key="9">
    <source>
        <dbReference type="PROSITE" id="PS51352"/>
    </source>
</evidence>
<evidence type="ECO:0000313" key="10">
    <source>
        <dbReference type="EMBL" id="TDL14658.1"/>
    </source>
</evidence>
<protein>
    <submittedName>
        <fullName evidence="10">Thioredoxin-domain-containing protein</fullName>
    </submittedName>
</protein>
<feature type="signal peptide" evidence="8">
    <location>
        <begin position="1"/>
        <end position="18"/>
    </location>
</feature>
<dbReference type="InterPro" id="IPR013766">
    <property type="entry name" value="Thioredoxin_domain"/>
</dbReference>
<dbReference type="InterPro" id="IPR036249">
    <property type="entry name" value="Thioredoxin-like_sf"/>
</dbReference>
<dbReference type="OrthoDB" id="72053at2759"/>
<dbReference type="Pfam" id="PF00085">
    <property type="entry name" value="Thioredoxin"/>
    <property type="match status" value="2"/>
</dbReference>
<dbReference type="EMBL" id="ML170318">
    <property type="protein sequence ID" value="TDL14658.1"/>
    <property type="molecule type" value="Genomic_DNA"/>
</dbReference>
<accession>A0A4Y7PHZ7</accession>
<evidence type="ECO:0000256" key="5">
    <source>
        <dbReference type="ARBA" id="ARBA00045246"/>
    </source>
</evidence>
<dbReference type="PROSITE" id="PS00194">
    <property type="entry name" value="THIOREDOXIN_1"/>
    <property type="match status" value="1"/>
</dbReference>
<evidence type="ECO:0000256" key="2">
    <source>
        <dbReference type="ARBA" id="ARBA00022692"/>
    </source>
</evidence>
<keyword evidence="3 7" id="KW-1133">Transmembrane helix</keyword>
<dbReference type="PROSITE" id="PS51352">
    <property type="entry name" value="THIOREDOXIN_2"/>
    <property type="match status" value="2"/>
</dbReference>
<keyword evidence="8" id="KW-0732">Signal</keyword>
<keyword evidence="2 7" id="KW-0812">Transmembrane</keyword>
<gene>
    <name evidence="10" type="ORF">BD410DRAFT_797044</name>
</gene>
<dbReference type="GO" id="GO:0005789">
    <property type="term" value="C:endoplasmic reticulum membrane"/>
    <property type="evidence" value="ECO:0007669"/>
    <property type="project" value="UniProtKB-SubCell"/>
</dbReference>
<name>A0A4Y7PHZ7_9AGAM</name>
<evidence type="ECO:0000256" key="4">
    <source>
        <dbReference type="ARBA" id="ARBA00023136"/>
    </source>
</evidence>
<dbReference type="VEuPathDB" id="FungiDB:BD410DRAFT_797044"/>
<feature type="transmembrane region" description="Helical" evidence="7">
    <location>
        <begin position="546"/>
        <end position="564"/>
    </location>
</feature>
<evidence type="ECO:0000256" key="1">
    <source>
        <dbReference type="ARBA" id="ARBA00004389"/>
    </source>
</evidence>
<dbReference type="InterPro" id="IPR017937">
    <property type="entry name" value="Thioredoxin_CS"/>
</dbReference>
<dbReference type="Gene3D" id="3.40.30.10">
    <property type="entry name" value="Glutaredoxin"/>
    <property type="match status" value="3"/>
</dbReference>
<evidence type="ECO:0000256" key="6">
    <source>
        <dbReference type="SAM" id="MobiDB-lite"/>
    </source>
</evidence>
<dbReference type="InterPro" id="IPR052250">
    <property type="entry name" value="PDI_TMX3"/>
</dbReference>
<evidence type="ECO:0000256" key="8">
    <source>
        <dbReference type="SAM" id="SignalP"/>
    </source>
</evidence>
<evidence type="ECO:0000313" key="11">
    <source>
        <dbReference type="Proteomes" id="UP000294933"/>
    </source>
</evidence>
<dbReference type="Pfam" id="PF13848">
    <property type="entry name" value="Thioredoxin_6"/>
    <property type="match status" value="1"/>
</dbReference>
<dbReference type="PANTHER" id="PTHR46426:SF1">
    <property type="entry name" value="PROTEIN DISULFIDE-ISOMERASE TMX3"/>
    <property type="match status" value="1"/>
</dbReference>
<dbReference type="Proteomes" id="UP000294933">
    <property type="component" value="Unassembled WGS sequence"/>
</dbReference>
<organism evidence="10 11">
    <name type="scientific">Rickenella mellea</name>
    <dbReference type="NCBI Taxonomy" id="50990"/>
    <lineage>
        <taxon>Eukaryota</taxon>
        <taxon>Fungi</taxon>
        <taxon>Dikarya</taxon>
        <taxon>Basidiomycota</taxon>
        <taxon>Agaricomycotina</taxon>
        <taxon>Agaricomycetes</taxon>
        <taxon>Hymenochaetales</taxon>
        <taxon>Rickenellaceae</taxon>
        <taxon>Rickenella</taxon>
    </lineage>
</organism>
<dbReference type="AlphaFoldDB" id="A0A4Y7PHZ7"/>